<comment type="similarity">
    <text evidence="6">Belongs to the KhpB RNA-binding protein family.</text>
</comment>
<dbReference type="PATRIC" id="fig|1308866.3.peg.6"/>
<dbReference type="PANTHER" id="PTHR35800:SF1">
    <property type="entry name" value="RNA-BINDING PROTEIN KHPB"/>
    <property type="match status" value="1"/>
</dbReference>
<dbReference type="InterPro" id="IPR038247">
    <property type="entry name" value="Jag_N_dom_sf"/>
</dbReference>
<dbReference type="PANTHER" id="PTHR35800">
    <property type="entry name" value="PROTEIN JAG"/>
    <property type="match status" value="1"/>
</dbReference>
<dbReference type="Proteomes" id="UP000012283">
    <property type="component" value="Unassembled WGS sequence"/>
</dbReference>
<dbReference type="RefSeq" id="WP_003462387.1">
    <property type="nucleotide sequence ID" value="NZ_APML01000002.1"/>
</dbReference>
<dbReference type="SUPFAM" id="SSF82708">
    <property type="entry name" value="R3H domain"/>
    <property type="match status" value="1"/>
</dbReference>
<dbReference type="Gene3D" id="3.30.30.80">
    <property type="entry name" value="probable RNA-binding protein from clostridium symbiosum atcc 14940"/>
    <property type="match status" value="1"/>
</dbReference>
<keyword evidence="9" id="KW-1185">Reference proteome</keyword>
<reference evidence="8 9" key="1">
    <citation type="submission" date="2013-03" db="EMBL/GenBank/DDBJ databases">
        <title>Draft genome sequence of Gracibacillus halophilus YIM-C55.5, a moderately halophilic and thermophilic organism from the Xiaochaidamu salt lake.</title>
        <authorList>
            <person name="Sugumar T."/>
            <person name="Polireddy D.R."/>
            <person name="Antony A."/>
            <person name="Madhava Y.R."/>
            <person name="Sivakumar N."/>
        </authorList>
    </citation>
    <scope>NUCLEOTIDE SEQUENCE [LARGE SCALE GENOMIC DNA]</scope>
    <source>
        <strain evidence="8 9">YIM-C55.5</strain>
    </source>
</reference>
<keyword evidence="2 6" id="KW-0694">RNA-binding</keyword>
<keyword evidence="3 6" id="KW-0133">Cell shape</keyword>
<comment type="subunit">
    <text evidence="6">Forms a complex with KhpA.</text>
</comment>
<dbReference type="InterPro" id="IPR034079">
    <property type="entry name" value="R3H_KhpB"/>
</dbReference>
<evidence type="ECO:0000256" key="1">
    <source>
        <dbReference type="ARBA" id="ARBA00022490"/>
    </source>
</evidence>
<dbReference type="CDD" id="cd02644">
    <property type="entry name" value="R3H_jag"/>
    <property type="match status" value="1"/>
</dbReference>
<dbReference type="OrthoDB" id="9794483at2"/>
<evidence type="ECO:0000313" key="8">
    <source>
        <dbReference type="EMBL" id="ENH98447.1"/>
    </source>
</evidence>
<sequence length="206" mass="23123">MRTVTATGQTVDEAVQSALQQLNITEDQAVVDVIDEGKRGIFGLFGSKLAIVKVTQEDDPIEKAKVYLKNMIDQFDINVHIDTSVEGNVITFSVSGEDIAVLIGKRGQTLNAMQYLTQLALQSYAHTHYTVMLDAEGYRHRRKETLIQLAHRLADRSIQSNRKVMLDPMPSFERKIIHTALQDESHVMTNSDGVEPNRYVVIQPKS</sequence>
<comment type="function">
    <text evidence="6">A probable RNA chaperone. Forms a complex with KhpA which binds to cellular RNA and controls its expression. Plays a role in peptidoglycan (PG) homeostasis and cell length regulation.</text>
</comment>
<accession>N4WQP5</accession>
<dbReference type="InterPro" id="IPR015946">
    <property type="entry name" value="KH_dom-like_a/b"/>
</dbReference>
<evidence type="ECO:0000256" key="4">
    <source>
        <dbReference type="ARBA" id="ARBA00023186"/>
    </source>
</evidence>
<evidence type="ECO:0000313" key="9">
    <source>
        <dbReference type="Proteomes" id="UP000012283"/>
    </source>
</evidence>
<feature type="region of interest" description="Jag_N domain" evidence="6">
    <location>
        <begin position="5"/>
        <end position="55"/>
    </location>
</feature>
<dbReference type="GO" id="GO:0071555">
    <property type="term" value="P:cell wall organization"/>
    <property type="evidence" value="ECO:0007669"/>
    <property type="project" value="UniProtKB-KW"/>
</dbReference>
<dbReference type="PROSITE" id="PS51061">
    <property type="entry name" value="R3H"/>
    <property type="match status" value="1"/>
</dbReference>
<dbReference type="Pfam" id="PF14804">
    <property type="entry name" value="Jag_N"/>
    <property type="match status" value="1"/>
</dbReference>
<dbReference type="GO" id="GO:0003723">
    <property type="term" value="F:RNA binding"/>
    <property type="evidence" value="ECO:0007669"/>
    <property type="project" value="UniProtKB-UniRule"/>
</dbReference>
<dbReference type="Gene3D" id="3.30.300.20">
    <property type="match status" value="1"/>
</dbReference>
<dbReference type="GO" id="GO:0005737">
    <property type="term" value="C:cytoplasm"/>
    <property type="evidence" value="ECO:0007669"/>
    <property type="project" value="UniProtKB-SubCell"/>
</dbReference>
<proteinExistence type="inferred from homology"/>
<name>N4WQP5_9BACI</name>
<keyword evidence="4 6" id="KW-0143">Chaperone</keyword>
<organism evidence="8 9">
    <name type="scientific">Gracilibacillus halophilus YIM-C55.5</name>
    <dbReference type="NCBI Taxonomy" id="1308866"/>
    <lineage>
        <taxon>Bacteria</taxon>
        <taxon>Bacillati</taxon>
        <taxon>Bacillota</taxon>
        <taxon>Bacilli</taxon>
        <taxon>Bacillales</taxon>
        <taxon>Bacillaceae</taxon>
        <taxon>Gracilibacillus</taxon>
    </lineage>
</organism>
<evidence type="ECO:0000259" key="7">
    <source>
        <dbReference type="PROSITE" id="PS51061"/>
    </source>
</evidence>
<dbReference type="InterPro" id="IPR032782">
    <property type="entry name" value="KhpB_N"/>
</dbReference>
<dbReference type="Pfam" id="PF01424">
    <property type="entry name" value="R3H"/>
    <property type="match status" value="1"/>
</dbReference>
<dbReference type="InterPro" id="IPR038008">
    <property type="entry name" value="Jag_KH"/>
</dbReference>
<dbReference type="STRING" id="1308866.J416_00035"/>
<dbReference type="eggNOG" id="COG1847">
    <property type="taxonomic scope" value="Bacteria"/>
</dbReference>
<dbReference type="GO" id="GO:0008360">
    <property type="term" value="P:regulation of cell shape"/>
    <property type="evidence" value="ECO:0007669"/>
    <property type="project" value="UniProtKB-KW"/>
</dbReference>
<dbReference type="InterPro" id="IPR039247">
    <property type="entry name" value="KhpB"/>
</dbReference>
<dbReference type="Gene3D" id="3.30.1370.50">
    <property type="entry name" value="R3H-like domain"/>
    <property type="match status" value="1"/>
</dbReference>
<keyword evidence="1 6" id="KW-0963">Cytoplasm</keyword>
<dbReference type="EMBL" id="APML01000002">
    <property type="protein sequence ID" value="ENH98447.1"/>
    <property type="molecule type" value="Genomic_DNA"/>
</dbReference>
<evidence type="ECO:0000256" key="3">
    <source>
        <dbReference type="ARBA" id="ARBA00022960"/>
    </source>
</evidence>
<dbReference type="SMART" id="SM00393">
    <property type="entry name" value="R3H"/>
    <property type="match status" value="1"/>
</dbReference>
<evidence type="ECO:0000256" key="2">
    <source>
        <dbReference type="ARBA" id="ARBA00022884"/>
    </source>
</evidence>
<feature type="domain" description="R3H" evidence="7">
    <location>
        <begin position="140"/>
        <end position="206"/>
    </location>
</feature>
<dbReference type="Pfam" id="PF13083">
    <property type="entry name" value="KH_KhpA-B"/>
    <property type="match status" value="1"/>
</dbReference>
<dbReference type="CDD" id="cd02414">
    <property type="entry name" value="KH-II_Jag"/>
    <property type="match status" value="1"/>
</dbReference>
<comment type="caution">
    <text evidence="8">The sequence shown here is derived from an EMBL/GenBank/DDBJ whole genome shotgun (WGS) entry which is preliminary data.</text>
</comment>
<comment type="domain">
    <text evidence="6">Has an N-terminal Jag-N domain and 2 RNA-binding domains (KH and R3H).</text>
</comment>
<comment type="subcellular location">
    <subcellularLocation>
        <location evidence="6">Cytoplasm</location>
    </subcellularLocation>
</comment>
<dbReference type="AlphaFoldDB" id="N4WQP5"/>
<dbReference type="SMART" id="SM01245">
    <property type="entry name" value="Jag_N"/>
    <property type="match status" value="1"/>
</dbReference>
<protein>
    <recommendedName>
        <fullName evidence="6">RNA-binding protein KhpB</fullName>
    </recommendedName>
    <alternativeName>
        <fullName evidence="6">RNA-binding protein EloR</fullName>
    </alternativeName>
</protein>
<dbReference type="NCBIfam" id="NF041568">
    <property type="entry name" value="Jag_EloR"/>
    <property type="match status" value="1"/>
</dbReference>
<dbReference type="HAMAP" id="MF_00867">
    <property type="entry name" value="KhpB"/>
    <property type="match status" value="1"/>
</dbReference>
<keyword evidence="5 6" id="KW-0961">Cell wall biogenesis/degradation</keyword>
<dbReference type="InterPro" id="IPR036867">
    <property type="entry name" value="R3H_dom_sf"/>
</dbReference>
<evidence type="ECO:0000256" key="5">
    <source>
        <dbReference type="ARBA" id="ARBA00023316"/>
    </source>
</evidence>
<dbReference type="InterPro" id="IPR001374">
    <property type="entry name" value="R3H_dom"/>
</dbReference>
<evidence type="ECO:0000256" key="6">
    <source>
        <dbReference type="HAMAP-Rule" id="MF_00867"/>
    </source>
</evidence>
<dbReference type="GO" id="GO:0009252">
    <property type="term" value="P:peptidoglycan biosynthetic process"/>
    <property type="evidence" value="ECO:0007669"/>
    <property type="project" value="UniProtKB-UniRule"/>
</dbReference>
<gene>
    <name evidence="6" type="primary">khpB</name>
    <name evidence="6" type="synonym">eloR</name>
    <name evidence="8" type="ORF">J416_00035</name>
</gene>